<dbReference type="PANTHER" id="PTHR31988">
    <property type="entry name" value="ESTERASE, PUTATIVE (DUF303)-RELATED"/>
    <property type="match status" value="1"/>
</dbReference>
<dbReference type="Gene3D" id="3.40.50.1110">
    <property type="entry name" value="SGNH hydrolase"/>
    <property type="match status" value="1"/>
</dbReference>
<dbReference type="InterPro" id="IPR036514">
    <property type="entry name" value="SGNH_hydro_sf"/>
</dbReference>
<dbReference type="PRINTS" id="PR01217">
    <property type="entry name" value="PRICHEXTENSN"/>
</dbReference>
<keyword evidence="1" id="KW-0378">Hydrolase</keyword>
<dbReference type="PANTHER" id="PTHR31988:SF19">
    <property type="entry name" value="9-O-ACETYL-N-ACETYLNEURAMINIC ACID DEACETYLASE-RELATED"/>
    <property type="match status" value="1"/>
</dbReference>
<feature type="region of interest" description="Disordered" evidence="2">
    <location>
        <begin position="69"/>
        <end position="89"/>
    </location>
</feature>
<evidence type="ECO:0000259" key="3">
    <source>
        <dbReference type="Pfam" id="PF03629"/>
    </source>
</evidence>
<dbReference type="InterPro" id="IPR052940">
    <property type="entry name" value="Carb_Esterase_6"/>
</dbReference>
<feature type="compositionally biased region" description="Pro residues" evidence="2">
    <location>
        <begin position="305"/>
        <end position="355"/>
    </location>
</feature>
<sequence>MGEHHSAVRRASTRGMRTASARARLVAAVTGLSLGVTLLVAVEPGAAPAGAATTASAASTARVLAPAVSTGTSPTAGVDAPSATATDGQPSAASMLRLLQVTAAAAPFTATPAPVITGKAVIGQRLLATTARWTPAATTSRYAWLVDGVPVSGQTSTAYTVRAADAGSVITVAVTGSRSGYDTSTRTSEPTTAVPVPVVAEFAAAPAPTIAGTARVGFTFTARAGTWTPWPTFSYSWTRDGVLIAGQTGATYRVTEADQGAAIAVTVTGTKTGYATTPVTSDAMTVPAAPVPTPTVAPTVAPTQAPTPTPTVAPTQAPAPAPTQDPAPTPTSEPTPTQAPAPTPTPTAAPTPAPTTPAAIPFSAAATPTIAGTARVGFTLSARAGVWTPWPTFSYAWLRDGVVIAGQTGATYRVQAGDAGSRISVAVTGTKTGYATRTQASTELQVPAASTPAPTPVPTTPAPTPTAAPAPTPTPGTPTPAPSAPAPTPEPTPAPTTPPADAPYAVASTPTIAGTARVGFTLSARAGVWTPWPTFTYAWTRDGVAIPDQTGVTYRVQEGDQGSTIAVIVTGTRTGYVTQSIPSAGLLVPLPEVAPEPPAPTPAPEPAPDVAYEAVGDPSITGLGRVDFTLNARSGTWTPWPSFSYAWLRDGVAIPDQTGPSYRVVAGDVGTSISVAVTGTRTGYVTETRTSPAIAVVETPVTPPPPPPAVPFEATTAPAIQGSPVAGSPLRAELPAWTPEATSYSYAWARDGVTVLGATEATYVVRRGDAGSRITVTVTGSRSGYQDASRTSEATAAVVDALDVPPAVPAPAPGDEPFADAPGPVVAGTLTVGSTLTAETPAWTPVATELSYAWMRNGVVVPGRTASTYVTAPRDAGAQITVTVTGRADGLAPTSRTSAARQVASTGVGYDVVVVLGQSNAQGVGTGWDPAVDVSVPGLDQLAGSGAKAGQIVPAKDSLSHVTTWTTSGGVQSVGPGMELGRRLLAEARPGRKVLLVPAAMASTSMTGDGAYSWNPSDTRSRVNLFTRALGQVDAALAQDPDNRLVAVVWAQGESDATRTDEQGYRTMLLDVVDRLDARYGAVPFLIGGMVPEWMTQSPLRRAIDAAQQGVPALRSNVSYIPGVAGYSRSEDSIHYTAAGARAMGDKYFAAYQRATGAVQLPG</sequence>
<protein>
    <recommendedName>
        <fullName evidence="3">Sialate O-acetylesterase domain-containing protein</fullName>
    </recommendedName>
</protein>
<evidence type="ECO:0000313" key="4">
    <source>
        <dbReference type="EMBL" id="QOD45212.1"/>
    </source>
</evidence>
<dbReference type="InterPro" id="IPR005181">
    <property type="entry name" value="SASA"/>
</dbReference>
<gene>
    <name evidence="4" type="ORF">H9X71_05710</name>
</gene>
<evidence type="ECO:0000256" key="1">
    <source>
        <dbReference type="ARBA" id="ARBA00022801"/>
    </source>
</evidence>
<feature type="region of interest" description="Disordered" evidence="2">
    <location>
        <begin position="438"/>
        <end position="505"/>
    </location>
</feature>
<reference evidence="4 5" key="1">
    <citation type="submission" date="2020-08" db="EMBL/GenBank/DDBJ databases">
        <title>Description of Clavibacter zhangzhiyonge sp. nov., a phytopathogenic actinobacterium isolated from barley seeds, causing leaf brown spot and decline.</title>
        <authorList>
            <person name="Tian Q."/>
            <person name="Chuan J."/>
            <person name="Zhao W."/>
            <person name="Li X."/>
        </authorList>
    </citation>
    <scope>NUCLEOTIDE SEQUENCE [LARGE SCALE GENOMIC DNA]</scope>
    <source>
        <strain evidence="4 5">DM1</strain>
    </source>
</reference>
<dbReference type="AlphaFoldDB" id="A0A7L7Z6C5"/>
<dbReference type="Gene3D" id="2.60.40.2700">
    <property type="match status" value="7"/>
</dbReference>
<dbReference type="SUPFAM" id="SSF52266">
    <property type="entry name" value="SGNH hydrolase"/>
    <property type="match status" value="1"/>
</dbReference>
<keyword evidence="5" id="KW-1185">Reference proteome</keyword>
<feature type="region of interest" description="Disordered" evidence="2">
    <location>
        <begin position="295"/>
        <end position="360"/>
    </location>
</feature>
<feature type="domain" description="Sialate O-acetylesterase" evidence="3">
    <location>
        <begin position="911"/>
        <end position="1153"/>
    </location>
</feature>
<proteinExistence type="predicted"/>
<name>A0A7L7Z6C5_9MICO</name>
<dbReference type="EMBL" id="CP061274">
    <property type="protein sequence ID" value="QOD45212.1"/>
    <property type="molecule type" value="Genomic_DNA"/>
</dbReference>
<evidence type="ECO:0000313" key="5">
    <source>
        <dbReference type="Proteomes" id="UP000516660"/>
    </source>
</evidence>
<evidence type="ECO:0000256" key="2">
    <source>
        <dbReference type="SAM" id="MobiDB-lite"/>
    </source>
</evidence>
<dbReference type="Proteomes" id="UP000516660">
    <property type="component" value="Chromosome"/>
</dbReference>
<dbReference type="Pfam" id="PF03629">
    <property type="entry name" value="SASA"/>
    <property type="match status" value="1"/>
</dbReference>
<feature type="compositionally biased region" description="Pro residues" evidence="2">
    <location>
        <begin position="453"/>
        <end position="501"/>
    </location>
</feature>
<dbReference type="GO" id="GO:0016787">
    <property type="term" value="F:hydrolase activity"/>
    <property type="evidence" value="ECO:0007669"/>
    <property type="project" value="UniProtKB-KW"/>
</dbReference>
<dbReference type="KEGG" id="czh:H9X71_05710"/>
<organism evidence="4 5">
    <name type="scientific">Clavibacter zhangzhiyongii</name>
    <dbReference type="NCBI Taxonomy" id="2768071"/>
    <lineage>
        <taxon>Bacteria</taxon>
        <taxon>Bacillati</taxon>
        <taxon>Actinomycetota</taxon>
        <taxon>Actinomycetes</taxon>
        <taxon>Micrococcales</taxon>
        <taxon>Microbacteriaceae</taxon>
        <taxon>Clavibacter</taxon>
    </lineage>
</organism>
<accession>A0A7L7Z6C5</accession>